<dbReference type="AlphaFoldDB" id="A0ABD1QG39"/>
<proteinExistence type="predicted"/>
<organism evidence="1 2">
    <name type="scientific">Abeliophyllum distichum</name>
    <dbReference type="NCBI Taxonomy" id="126358"/>
    <lineage>
        <taxon>Eukaryota</taxon>
        <taxon>Viridiplantae</taxon>
        <taxon>Streptophyta</taxon>
        <taxon>Embryophyta</taxon>
        <taxon>Tracheophyta</taxon>
        <taxon>Spermatophyta</taxon>
        <taxon>Magnoliopsida</taxon>
        <taxon>eudicotyledons</taxon>
        <taxon>Gunneridae</taxon>
        <taxon>Pentapetalae</taxon>
        <taxon>asterids</taxon>
        <taxon>lamiids</taxon>
        <taxon>Lamiales</taxon>
        <taxon>Oleaceae</taxon>
        <taxon>Forsythieae</taxon>
        <taxon>Abeliophyllum</taxon>
    </lineage>
</organism>
<protein>
    <submittedName>
        <fullName evidence="1">Uncharacterized protein</fullName>
    </submittedName>
</protein>
<dbReference type="EMBL" id="JBFOLK010000011">
    <property type="protein sequence ID" value="KAL2475189.1"/>
    <property type="molecule type" value="Genomic_DNA"/>
</dbReference>
<reference evidence="2" key="1">
    <citation type="submission" date="2024-07" db="EMBL/GenBank/DDBJ databases">
        <title>Two chromosome-level genome assemblies of Korean endemic species Abeliophyllum distichum and Forsythia ovata (Oleaceae).</title>
        <authorList>
            <person name="Jang H."/>
        </authorList>
    </citation>
    <scope>NUCLEOTIDE SEQUENCE [LARGE SCALE GENOMIC DNA]</scope>
</reference>
<accession>A0ABD1QG39</accession>
<gene>
    <name evidence="1" type="ORF">Adt_35925</name>
</gene>
<evidence type="ECO:0000313" key="1">
    <source>
        <dbReference type="EMBL" id="KAL2475189.1"/>
    </source>
</evidence>
<evidence type="ECO:0000313" key="2">
    <source>
        <dbReference type="Proteomes" id="UP001604336"/>
    </source>
</evidence>
<dbReference type="Proteomes" id="UP001604336">
    <property type="component" value="Unassembled WGS sequence"/>
</dbReference>
<sequence length="101" mass="11583">MNRALTKQEDNPSFDSLIPLCLRFLQVCFLRERWRVIESKCLNGGEFLCLNQLQKLRRRNEGGAWKAGTGKEGYVGDLEFGKSENYGVERGPLRFGPLCWA</sequence>
<keyword evidence="2" id="KW-1185">Reference proteome</keyword>
<name>A0ABD1QG39_9LAMI</name>
<comment type="caution">
    <text evidence="1">The sequence shown here is derived from an EMBL/GenBank/DDBJ whole genome shotgun (WGS) entry which is preliminary data.</text>
</comment>